<proteinExistence type="predicted"/>
<keyword evidence="8" id="KW-1185">Reference proteome</keyword>
<dbReference type="Proteomes" id="UP000005222">
    <property type="component" value="Chromosome K"/>
</dbReference>
<feature type="transmembrane region" description="Helical" evidence="5">
    <location>
        <begin position="76"/>
        <end position="96"/>
    </location>
</feature>
<evidence type="ECO:0000256" key="1">
    <source>
        <dbReference type="ARBA" id="ARBA00004141"/>
    </source>
</evidence>
<dbReference type="InterPro" id="IPR006603">
    <property type="entry name" value="PQ-loop_rpt"/>
</dbReference>
<accession>G8Y896</accession>
<name>G8Y896_PICSO</name>
<evidence type="ECO:0000313" key="6">
    <source>
        <dbReference type="EMBL" id="CCE83202.1"/>
    </source>
</evidence>
<gene>
    <name evidence="6" type="primary">Piso0_003774</name>
    <name evidence="6" type="ORF">GNLVRS01_PISO0K02276g</name>
    <name evidence="7" type="ORF">GNLVRS01_PISO0L02277g</name>
</gene>
<evidence type="ECO:0000256" key="4">
    <source>
        <dbReference type="ARBA" id="ARBA00023136"/>
    </source>
</evidence>
<dbReference type="Pfam" id="PF04193">
    <property type="entry name" value="PQ-loop"/>
    <property type="match status" value="1"/>
</dbReference>
<keyword evidence="3 5" id="KW-1133">Transmembrane helix</keyword>
<dbReference type="STRING" id="559304.G8Y896"/>
<dbReference type="GO" id="GO:0005802">
    <property type="term" value="C:trans-Golgi network"/>
    <property type="evidence" value="ECO:0007669"/>
    <property type="project" value="TreeGrafter"/>
</dbReference>
<reference evidence="6" key="1">
    <citation type="submission" date="2011-10" db="EMBL/GenBank/DDBJ databases">
        <authorList>
            <person name="Genoscope - CEA"/>
        </authorList>
    </citation>
    <scope>NUCLEOTIDE SEQUENCE</scope>
</reference>
<evidence type="ECO:0000256" key="3">
    <source>
        <dbReference type="ARBA" id="ARBA00022989"/>
    </source>
</evidence>
<dbReference type="Proteomes" id="UP000005222">
    <property type="component" value="Chromosome L"/>
</dbReference>
<feature type="transmembrane region" description="Helical" evidence="5">
    <location>
        <begin position="149"/>
        <end position="166"/>
    </location>
</feature>
<feature type="transmembrane region" description="Helical" evidence="5">
    <location>
        <begin position="247"/>
        <end position="266"/>
    </location>
</feature>
<evidence type="ECO:0000256" key="5">
    <source>
        <dbReference type="SAM" id="Phobius"/>
    </source>
</evidence>
<feature type="transmembrane region" description="Helical" evidence="5">
    <location>
        <begin position="186"/>
        <end position="206"/>
    </location>
</feature>
<feature type="transmembrane region" description="Helical" evidence="5">
    <location>
        <begin position="273"/>
        <end position="293"/>
    </location>
</feature>
<evidence type="ECO:0000313" key="8">
    <source>
        <dbReference type="Proteomes" id="UP000005222"/>
    </source>
</evidence>
<keyword evidence="2 5" id="KW-0812">Transmembrane</keyword>
<feature type="transmembrane region" description="Helical" evidence="5">
    <location>
        <begin position="213"/>
        <end position="235"/>
    </location>
</feature>
<feature type="transmembrane region" description="Helical" evidence="5">
    <location>
        <begin position="53"/>
        <end position="70"/>
    </location>
</feature>
<dbReference type="HOGENOM" id="CLU_049047_1_0_1"/>
<organism evidence="6 8">
    <name type="scientific">Pichia sorbitophila (strain ATCC MYA-4447 / BCRC 22081 / CBS 7064 / NBRC 10061 / NRRL Y-12695)</name>
    <name type="common">Hybrid yeast</name>
    <dbReference type="NCBI Taxonomy" id="559304"/>
    <lineage>
        <taxon>Eukaryota</taxon>
        <taxon>Fungi</taxon>
        <taxon>Dikarya</taxon>
        <taxon>Ascomycota</taxon>
        <taxon>Saccharomycotina</taxon>
        <taxon>Pichiomycetes</taxon>
        <taxon>Debaryomycetaceae</taxon>
        <taxon>Millerozyma</taxon>
    </lineage>
</organism>
<reference evidence="8" key="2">
    <citation type="journal article" date="2012" name="G3 (Bethesda)">
        <title>Pichia sorbitophila, an interspecies yeast hybrid reveals early steps of genome resolution following polyploidization.</title>
        <authorList>
            <person name="Leh Louis V."/>
            <person name="Despons L."/>
            <person name="Friedrich A."/>
            <person name="Martin T."/>
            <person name="Durrens P."/>
            <person name="Casaregola S."/>
            <person name="Neuveglise C."/>
            <person name="Fairhead C."/>
            <person name="Marck C."/>
            <person name="Cruz J.A."/>
            <person name="Straub M.L."/>
            <person name="Kugler V."/>
            <person name="Sacerdot C."/>
            <person name="Uzunov Z."/>
            <person name="Thierry A."/>
            <person name="Weiss S."/>
            <person name="Bleykasten C."/>
            <person name="De Montigny J."/>
            <person name="Jacques N."/>
            <person name="Jung P."/>
            <person name="Lemaire M."/>
            <person name="Mallet S."/>
            <person name="Morel G."/>
            <person name="Richard G.F."/>
            <person name="Sarkar A."/>
            <person name="Savel G."/>
            <person name="Schacherer J."/>
            <person name="Seret M.L."/>
            <person name="Talla E."/>
            <person name="Samson G."/>
            <person name="Jubin C."/>
            <person name="Poulain J."/>
            <person name="Vacherie B."/>
            <person name="Barbe V."/>
            <person name="Pelletier E."/>
            <person name="Sherman D.J."/>
            <person name="Westhof E."/>
            <person name="Weissenbach J."/>
            <person name="Baret P.V."/>
            <person name="Wincker P."/>
            <person name="Gaillardin C."/>
            <person name="Dujon B."/>
            <person name="Souciet J.L."/>
        </authorList>
    </citation>
    <scope>NUCLEOTIDE SEQUENCE [LARGE SCALE GENOMIC DNA]</scope>
    <source>
        <strain evidence="8">ATCC MYA-4447 / BCRC 22081 / CBS 7064 / NBRC 10061 / NRRL Y-12695</strain>
    </source>
</reference>
<evidence type="ECO:0000256" key="2">
    <source>
        <dbReference type="ARBA" id="ARBA00022692"/>
    </source>
</evidence>
<protein>
    <submittedName>
        <fullName evidence="6">Piso0_003774 protein</fullName>
    </submittedName>
</protein>
<dbReference type="GO" id="GO:0005829">
    <property type="term" value="C:cytosol"/>
    <property type="evidence" value="ECO:0007669"/>
    <property type="project" value="GOC"/>
</dbReference>
<feature type="transmembrane region" description="Helical" evidence="5">
    <location>
        <begin position="20"/>
        <end position="41"/>
    </location>
</feature>
<dbReference type="EMBL" id="FO082049">
    <property type="protein sequence ID" value="CCE83202.1"/>
    <property type="molecule type" value="Genomic_DNA"/>
</dbReference>
<evidence type="ECO:0000313" key="7">
    <source>
        <dbReference type="EMBL" id="CCE84233.1"/>
    </source>
</evidence>
<keyword evidence="4 5" id="KW-0472">Membrane</keyword>
<dbReference type="OrthoDB" id="292213at2759"/>
<dbReference type="InParanoid" id="G8Y896"/>
<dbReference type="AlphaFoldDB" id="G8Y896"/>
<dbReference type="Gene3D" id="1.20.1280.290">
    <property type="match status" value="1"/>
</dbReference>
<dbReference type="eggNOG" id="KOG2913">
    <property type="taxonomic scope" value="Eukaryota"/>
</dbReference>
<dbReference type="EMBL" id="FO082048">
    <property type="protein sequence ID" value="CCE84233.1"/>
    <property type="molecule type" value="Genomic_DNA"/>
</dbReference>
<dbReference type="GO" id="GO:0042147">
    <property type="term" value="P:retrograde transport, endosome to Golgi"/>
    <property type="evidence" value="ECO:0007669"/>
    <property type="project" value="TreeGrafter"/>
</dbReference>
<dbReference type="FunCoup" id="G8Y896">
    <property type="interactions" value="56"/>
</dbReference>
<dbReference type="InterPro" id="IPR052241">
    <property type="entry name" value="SLC66/Scramblase_ANY1"/>
</dbReference>
<dbReference type="GO" id="GO:0016020">
    <property type="term" value="C:membrane"/>
    <property type="evidence" value="ECO:0007669"/>
    <property type="project" value="UniProtKB-SubCell"/>
</dbReference>
<comment type="subcellular location">
    <subcellularLocation>
        <location evidence="1">Membrane</location>
        <topology evidence="1">Multi-pass membrane protein</topology>
    </subcellularLocation>
</comment>
<dbReference type="GO" id="GO:0005768">
    <property type="term" value="C:endosome"/>
    <property type="evidence" value="ECO:0007669"/>
    <property type="project" value="TreeGrafter"/>
</dbReference>
<dbReference type="GO" id="GO:0045332">
    <property type="term" value="P:phospholipid translocation"/>
    <property type="evidence" value="ECO:0007669"/>
    <property type="project" value="TreeGrafter"/>
</dbReference>
<dbReference type="PANTHER" id="PTHR14856">
    <property type="entry name" value="PQ-LOOP REPEAT-CONTAINING PROTEIN 1-LIKE PROTEIN"/>
    <property type="match status" value="1"/>
</dbReference>
<dbReference type="PANTHER" id="PTHR14856:SF9">
    <property type="entry name" value="PQ-LOOP REPEAT-CONTAINING PROTEIN 1"/>
    <property type="match status" value="1"/>
</dbReference>
<sequence length="322" mass="37522">MLAWISDGGYFDYLPDMHNMANMFMTFTPLFSYGTTCYGIYKKQSSTGFSIDICATMLMSSILKVLYYTVSPYEITLLRQSLIMVFIQCVLLRIALEFRSKSYNPEYLEPLPRFKNELSGCHILASKYLTTQSEIEEGVPQLIYKTLKSMLIVCYIYISTAFKYFIKLFDVYYQRPLHFWQWPEQIAYWNYILRFFLLFGVLTLLFRESEYYGMFIGTLGLLIESLLPLPQILLFNRLKSVDNFRSILLLSWLGGDFTKIAYLIYGTDKASRIFVLAALLQMCLNTVVAYQYIYFKTHDPPNKNASTLPYSNDETTSGSVYT</sequence>